<sequence>MSLVSSPSLFFLENQCTIYLAYINGLRHTKLGCQ</sequence>
<reference evidence="1" key="2">
    <citation type="journal article" date="2015" name="Data Brief">
        <title>Shoot transcriptome of the giant reed, Arundo donax.</title>
        <authorList>
            <person name="Barrero R.A."/>
            <person name="Guerrero F.D."/>
            <person name="Moolhuijzen P."/>
            <person name="Goolsby J.A."/>
            <person name="Tidwell J."/>
            <person name="Bellgard S.E."/>
            <person name="Bellgard M.I."/>
        </authorList>
    </citation>
    <scope>NUCLEOTIDE SEQUENCE</scope>
    <source>
        <tissue evidence="1">Shoot tissue taken approximately 20 cm above the soil surface</tissue>
    </source>
</reference>
<proteinExistence type="predicted"/>
<reference evidence="1" key="1">
    <citation type="submission" date="2014-09" db="EMBL/GenBank/DDBJ databases">
        <authorList>
            <person name="Magalhaes I.L.F."/>
            <person name="Oliveira U."/>
            <person name="Santos F.R."/>
            <person name="Vidigal T.H.D.A."/>
            <person name="Brescovit A.D."/>
            <person name="Santos A.J."/>
        </authorList>
    </citation>
    <scope>NUCLEOTIDE SEQUENCE</scope>
    <source>
        <tissue evidence="1">Shoot tissue taken approximately 20 cm above the soil surface</tissue>
    </source>
</reference>
<evidence type="ECO:0000313" key="1">
    <source>
        <dbReference type="EMBL" id="JAD61931.1"/>
    </source>
</evidence>
<protein>
    <submittedName>
        <fullName evidence="1">Uncharacterized protein</fullName>
    </submittedName>
</protein>
<name>A0A0A9BF12_ARUDO</name>
<dbReference type="AlphaFoldDB" id="A0A0A9BF12"/>
<accession>A0A0A9BF12</accession>
<organism evidence="1">
    <name type="scientific">Arundo donax</name>
    <name type="common">Giant reed</name>
    <name type="synonym">Donax arundinaceus</name>
    <dbReference type="NCBI Taxonomy" id="35708"/>
    <lineage>
        <taxon>Eukaryota</taxon>
        <taxon>Viridiplantae</taxon>
        <taxon>Streptophyta</taxon>
        <taxon>Embryophyta</taxon>
        <taxon>Tracheophyta</taxon>
        <taxon>Spermatophyta</taxon>
        <taxon>Magnoliopsida</taxon>
        <taxon>Liliopsida</taxon>
        <taxon>Poales</taxon>
        <taxon>Poaceae</taxon>
        <taxon>PACMAD clade</taxon>
        <taxon>Arundinoideae</taxon>
        <taxon>Arundineae</taxon>
        <taxon>Arundo</taxon>
    </lineage>
</organism>
<dbReference type="EMBL" id="GBRH01235964">
    <property type="protein sequence ID" value="JAD61931.1"/>
    <property type="molecule type" value="Transcribed_RNA"/>
</dbReference>